<dbReference type="PANTHER" id="PTHR24637">
    <property type="entry name" value="COLLAGEN"/>
    <property type="match status" value="1"/>
</dbReference>
<evidence type="ECO:0000256" key="1">
    <source>
        <dbReference type="SAM" id="MobiDB-lite"/>
    </source>
</evidence>
<dbReference type="Proteomes" id="UP001597040">
    <property type="component" value="Unassembled WGS sequence"/>
</dbReference>
<gene>
    <name evidence="2" type="ORF">ACFQ3N_11090</name>
</gene>
<comment type="caution">
    <text evidence="2">The sequence shown here is derived from an EMBL/GenBank/DDBJ whole genome shotgun (WGS) entry which is preliminary data.</text>
</comment>
<sequence>MCKHCGHIHCNCIGPPGKKGKKGLKGDQGKQGPRGRVGPIGPPGDKGEKGEKGPRGKQGPPGPKGEKGKTGPPGPPGPPGPKKKDLCCRLLVEHSTQLVPPAILGSTNVTKDLFVEIQKVCDEVVVICGKIRKKIMYHTVIDNDIVRDYELIDEVPFTCLIDREDIKSDDQFSISKSSIICEVEEREANFATNKETGKKVAFRFIEKDVIKVCIDKKEKKIELHSYEHQ</sequence>
<protein>
    <submittedName>
        <fullName evidence="2">Collagen-like protein</fullName>
    </submittedName>
</protein>
<reference evidence="3" key="1">
    <citation type="journal article" date="2019" name="Int. J. Syst. Evol. Microbiol.">
        <title>The Global Catalogue of Microorganisms (GCM) 10K type strain sequencing project: providing services to taxonomists for standard genome sequencing and annotation.</title>
        <authorList>
            <consortium name="The Broad Institute Genomics Platform"/>
            <consortium name="The Broad Institute Genome Sequencing Center for Infectious Disease"/>
            <person name="Wu L."/>
            <person name="Ma J."/>
        </authorList>
    </citation>
    <scope>NUCLEOTIDE SEQUENCE [LARGE SCALE GENOMIC DNA]</scope>
    <source>
        <strain evidence="3">CCUG 56754</strain>
    </source>
</reference>
<dbReference type="RefSeq" id="WP_390362385.1">
    <property type="nucleotide sequence ID" value="NZ_JBHTKJ010000027.1"/>
</dbReference>
<evidence type="ECO:0000313" key="2">
    <source>
        <dbReference type="EMBL" id="MFD1038931.1"/>
    </source>
</evidence>
<organism evidence="2 3">
    <name type="scientific">Virgibacillus byunsanensis</name>
    <dbReference type="NCBI Taxonomy" id="570945"/>
    <lineage>
        <taxon>Bacteria</taxon>
        <taxon>Bacillati</taxon>
        <taxon>Bacillota</taxon>
        <taxon>Bacilli</taxon>
        <taxon>Bacillales</taxon>
        <taxon>Bacillaceae</taxon>
        <taxon>Virgibacillus</taxon>
    </lineage>
</organism>
<feature type="region of interest" description="Disordered" evidence="1">
    <location>
        <begin position="16"/>
        <end position="83"/>
    </location>
</feature>
<dbReference type="Pfam" id="PF01391">
    <property type="entry name" value="Collagen"/>
    <property type="match status" value="1"/>
</dbReference>
<dbReference type="EMBL" id="JBHTKJ010000027">
    <property type="protein sequence ID" value="MFD1038931.1"/>
    <property type="molecule type" value="Genomic_DNA"/>
</dbReference>
<name>A0ABW3LKK3_9BACI</name>
<proteinExistence type="predicted"/>
<feature type="compositionally biased region" description="Basic and acidic residues" evidence="1">
    <location>
        <begin position="45"/>
        <end position="54"/>
    </location>
</feature>
<feature type="compositionally biased region" description="Low complexity" evidence="1">
    <location>
        <begin position="30"/>
        <end position="39"/>
    </location>
</feature>
<accession>A0ABW3LKK3</accession>
<keyword evidence="3" id="KW-1185">Reference proteome</keyword>
<evidence type="ECO:0000313" key="3">
    <source>
        <dbReference type="Proteomes" id="UP001597040"/>
    </source>
</evidence>
<dbReference type="InterPro" id="IPR008160">
    <property type="entry name" value="Collagen"/>
</dbReference>